<feature type="region of interest" description="Disordered" evidence="1">
    <location>
        <begin position="57"/>
        <end position="83"/>
    </location>
</feature>
<dbReference type="AlphaFoldDB" id="A0A4Y2FSD9"/>
<comment type="caution">
    <text evidence="2">The sequence shown here is derived from an EMBL/GenBank/DDBJ whole genome shotgun (WGS) entry which is preliminary data.</text>
</comment>
<name>A0A4Y2FSD9_ARAVE</name>
<evidence type="ECO:0000313" key="3">
    <source>
        <dbReference type="Proteomes" id="UP000499080"/>
    </source>
</evidence>
<evidence type="ECO:0000313" key="2">
    <source>
        <dbReference type="EMBL" id="GBM42544.1"/>
    </source>
</evidence>
<organism evidence="2 3">
    <name type="scientific">Araneus ventricosus</name>
    <name type="common">Orbweaver spider</name>
    <name type="synonym">Epeira ventricosa</name>
    <dbReference type="NCBI Taxonomy" id="182803"/>
    <lineage>
        <taxon>Eukaryota</taxon>
        <taxon>Metazoa</taxon>
        <taxon>Ecdysozoa</taxon>
        <taxon>Arthropoda</taxon>
        <taxon>Chelicerata</taxon>
        <taxon>Arachnida</taxon>
        <taxon>Araneae</taxon>
        <taxon>Araneomorphae</taxon>
        <taxon>Entelegynae</taxon>
        <taxon>Araneoidea</taxon>
        <taxon>Araneidae</taxon>
        <taxon>Araneus</taxon>
    </lineage>
</organism>
<accession>A0A4Y2FSD9</accession>
<proteinExistence type="predicted"/>
<sequence>MVNKPLKYKNAGWILYLKRRNKLNDDSIVEYKLLYIQIAGWKQNWYRLIYKILSRSSRGGRGGSSHAPTASRAGEEDTRTAPRAVEDKMVDTAETDGRIQVYRESPEDTVGEVSFILFSILIDEPSNEVFLFQVNDEESLKRSRDQQDQVVNRPYFPFLIHHTTPLHNY</sequence>
<dbReference type="EMBL" id="BGPR01000998">
    <property type="protein sequence ID" value="GBM42544.1"/>
    <property type="molecule type" value="Genomic_DNA"/>
</dbReference>
<dbReference type="Proteomes" id="UP000499080">
    <property type="component" value="Unassembled WGS sequence"/>
</dbReference>
<feature type="compositionally biased region" description="Basic and acidic residues" evidence="1">
    <location>
        <begin position="73"/>
        <end position="83"/>
    </location>
</feature>
<gene>
    <name evidence="2" type="ORF">AVEN_3350_1</name>
</gene>
<keyword evidence="3" id="KW-1185">Reference proteome</keyword>
<protein>
    <submittedName>
        <fullName evidence="2">Uncharacterized protein</fullName>
    </submittedName>
</protein>
<evidence type="ECO:0000256" key="1">
    <source>
        <dbReference type="SAM" id="MobiDB-lite"/>
    </source>
</evidence>
<reference evidence="2 3" key="1">
    <citation type="journal article" date="2019" name="Sci. Rep.">
        <title>Orb-weaving spider Araneus ventricosus genome elucidates the spidroin gene catalogue.</title>
        <authorList>
            <person name="Kono N."/>
            <person name="Nakamura H."/>
            <person name="Ohtoshi R."/>
            <person name="Moran D.A.P."/>
            <person name="Shinohara A."/>
            <person name="Yoshida Y."/>
            <person name="Fujiwara M."/>
            <person name="Mori M."/>
            <person name="Tomita M."/>
            <person name="Arakawa K."/>
        </authorList>
    </citation>
    <scope>NUCLEOTIDE SEQUENCE [LARGE SCALE GENOMIC DNA]</scope>
</reference>